<comment type="caution">
    <text evidence="2">The sequence shown here is derived from an EMBL/GenBank/DDBJ whole genome shotgun (WGS) entry which is preliminary data.</text>
</comment>
<protein>
    <submittedName>
        <fullName evidence="2">Uncharacterized protein</fullName>
    </submittedName>
</protein>
<gene>
    <name evidence="2" type="ORF">F2Q70_00005810</name>
</gene>
<sequence length="54" mass="6162">MLKTLLLHLLLFFFSNASVAGSLLICNCNTWQEVEYLLGEHSLASHEQSKDHKM</sequence>
<dbReference type="AlphaFoldDB" id="A0A8S9IUG9"/>
<name>A0A8S9IUG9_BRACR</name>
<proteinExistence type="predicted"/>
<feature type="chain" id="PRO_5035827713" evidence="1">
    <location>
        <begin position="22"/>
        <end position="54"/>
    </location>
</feature>
<evidence type="ECO:0000313" key="2">
    <source>
        <dbReference type="EMBL" id="KAF2572507.1"/>
    </source>
</evidence>
<evidence type="ECO:0000256" key="1">
    <source>
        <dbReference type="SAM" id="SignalP"/>
    </source>
</evidence>
<reference evidence="2" key="1">
    <citation type="submission" date="2019-12" db="EMBL/GenBank/DDBJ databases">
        <title>Genome sequencing and annotation of Brassica cretica.</title>
        <authorList>
            <person name="Studholme D.J."/>
            <person name="Sarris P.F."/>
        </authorList>
    </citation>
    <scope>NUCLEOTIDE SEQUENCE</scope>
    <source>
        <strain evidence="2">PFS-102/07</strain>
        <tissue evidence="2">Leaf</tissue>
    </source>
</reference>
<dbReference type="EMBL" id="QGKY02001015">
    <property type="protein sequence ID" value="KAF2572507.1"/>
    <property type="molecule type" value="Genomic_DNA"/>
</dbReference>
<keyword evidence="1" id="KW-0732">Signal</keyword>
<feature type="signal peptide" evidence="1">
    <location>
        <begin position="1"/>
        <end position="21"/>
    </location>
</feature>
<accession>A0A8S9IUG9</accession>
<organism evidence="2">
    <name type="scientific">Brassica cretica</name>
    <name type="common">Mustard</name>
    <dbReference type="NCBI Taxonomy" id="69181"/>
    <lineage>
        <taxon>Eukaryota</taxon>
        <taxon>Viridiplantae</taxon>
        <taxon>Streptophyta</taxon>
        <taxon>Embryophyta</taxon>
        <taxon>Tracheophyta</taxon>
        <taxon>Spermatophyta</taxon>
        <taxon>Magnoliopsida</taxon>
        <taxon>eudicotyledons</taxon>
        <taxon>Gunneridae</taxon>
        <taxon>Pentapetalae</taxon>
        <taxon>rosids</taxon>
        <taxon>malvids</taxon>
        <taxon>Brassicales</taxon>
        <taxon>Brassicaceae</taxon>
        <taxon>Brassiceae</taxon>
        <taxon>Brassica</taxon>
    </lineage>
</organism>